<gene>
    <name evidence="9" type="ORF">ACFFGY_00880</name>
</gene>
<keyword evidence="3" id="KW-1003">Cell membrane</keyword>
<keyword evidence="6 8" id="KW-0472">Membrane</keyword>
<evidence type="ECO:0000256" key="4">
    <source>
        <dbReference type="ARBA" id="ARBA00022692"/>
    </source>
</evidence>
<evidence type="ECO:0000313" key="9">
    <source>
        <dbReference type="EMBL" id="MFC0406780.1"/>
    </source>
</evidence>
<keyword evidence="5 8" id="KW-1133">Transmembrane helix</keyword>
<evidence type="ECO:0000256" key="8">
    <source>
        <dbReference type="SAM" id="Phobius"/>
    </source>
</evidence>
<feature type="transmembrane region" description="Helical" evidence="8">
    <location>
        <begin position="93"/>
        <end position="115"/>
    </location>
</feature>
<dbReference type="Proteomes" id="UP001589865">
    <property type="component" value="Unassembled WGS sequence"/>
</dbReference>
<comment type="similarity">
    <text evidence="2">Belongs to the chromate ion transporter (CHR) (TC 2.A.51) family.</text>
</comment>
<proteinExistence type="inferred from homology"/>
<evidence type="ECO:0000256" key="2">
    <source>
        <dbReference type="ARBA" id="ARBA00005262"/>
    </source>
</evidence>
<feature type="compositionally biased region" description="Gly residues" evidence="7">
    <location>
        <begin position="199"/>
        <end position="217"/>
    </location>
</feature>
<accession>A0ABV6JN44</accession>
<feature type="transmembrane region" description="Helical" evidence="8">
    <location>
        <begin position="154"/>
        <end position="187"/>
    </location>
</feature>
<comment type="subcellular location">
    <subcellularLocation>
        <location evidence="1">Cell membrane</location>
        <topology evidence="1">Multi-pass membrane protein</topology>
    </subcellularLocation>
</comment>
<comment type="caution">
    <text evidence="9">The sequence shown here is derived from an EMBL/GenBank/DDBJ whole genome shotgun (WGS) entry which is preliminary data.</text>
</comment>
<feature type="transmembrane region" description="Helical" evidence="8">
    <location>
        <begin position="23"/>
        <end position="44"/>
    </location>
</feature>
<dbReference type="RefSeq" id="WP_377042463.1">
    <property type="nucleotide sequence ID" value="NZ_JBHLUN010000001.1"/>
</dbReference>
<sequence length="217" mass="22647">MPPPSPSDPTPPPVTPPTIAPTAWQLFTGFLTLGLTGFGGVLPLARRLIVERRRWLSPPEFTELLGLCQFLPGGNIINLSVALGLRFHGVRGALAAITGLLAAPSIIVILLSAVYARFQDDPDVRHVFAGLAAAAAGLLIGLAVKLALPLRTRWLAAALAALCFVAIAVLRLPLLPVMLVMAPLSTLVLRRDARRRDGTGTGPGAPGQGTRGTGARA</sequence>
<keyword evidence="4 8" id="KW-0812">Transmembrane</keyword>
<organism evidence="9 10">
    <name type="scientific">Roseomonas elaeocarpi</name>
    <dbReference type="NCBI Taxonomy" id="907779"/>
    <lineage>
        <taxon>Bacteria</taxon>
        <taxon>Pseudomonadati</taxon>
        <taxon>Pseudomonadota</taxon>
        <taxon>Alphaproteobacteria</taxon>
        <taxon>Acetobacterales</taxon>
        <taxon>Roseomonadaceae</taxon>
        <taxon>Roseomonas</taxon>
    </lineage>
</organism>
<reference evidence="9 10" key="1">
    <citation type="submission" date="2024-09" db="EMBL/GenBank/DDBJ databases">
        <authorList>
            <person name="Sun Q."/>
            <person name="Mori K."/>
        </authorList>
    </citation>
    <scope>NUCLEOTIDE SEQUENCE [LARGE SCALE GENOMIC DNA]</scope>
    <source>
        <strain evidence="9 10">TBRC 5777</strain>
    </source>
</reference>
<dbReference type="EMBL" id="JBHLUN010000001">
    <property type="protein sequence ID" value="MFC0406780.1"/>
    <property type="molecule type" value="Genomic_DNA"/>
</dbReference>
<feature type="transmembrane region" description="Helical" evidence="8">
    <location>
        <begin position="127"/>
        <end position="148"/>
    </location>
</feature>
<protein>
    <submittedName>
        <fullName evidence="9">Chromate transporter</fullName>
    </submittedName>
</protein>
<feature type="region of interest" description="Disordered" evidence="7">
    <location>
        <begin position="195"/>
        <end position="217"/>
    </location>
</feature>
<evidence type="ECO:0000256" key="1">
    <source>
        <dbReference type="ARBA" id="ARBA00004651"/>
    </source>
</evidence>
<dbReference type="Pfam" id="PF02417">
    <property type="entry name" value="Chromate_transp"/>
    <property type="match status" value="1"/>
</dbReference>
<evidence type="ECO:0000256" key="6">
    <source>
        <dbReference type="ARBA" id="ARBA00023136"/>
    </source>
</evidence>
<name>A0ABV6JN44_9PROT</name>
<dbReference type="PANTHER" id="PTHR43663">
    <property type="entry name" value="CHROMATE TRANSPORT PROTEIN-RELATED"/>
    <property type="match status" value="1"/>
</dbReference>
<evidence type="ECO:0000256" key="5">
    <source>
        <dbReference type="ARBA" id="ARBA00022989"/>
    </source>
</evidence>
<evidence type="ECO:0000256" key="3">
    <source>
        <dbReference type="ARBA" id="ARBA00022475"/>
    </source>
</evidence>
<dbReference type="InterPro" id="IPR052518">
    <property type="entry name" value="CHR_Transporter"/>
</dbReference>
<evidence type="ECO:0000313" key="10">
    <source>
        <dbReference type="Proteomes" id="UP001589865"/>
    </source>
</evidence>
<evidence type="ECO:0000256" key="7">
    <source>
        <dbReference type="SAM" id="MobiDB-lite"/>
    </source>
</evidence>
<keyword evidence="10" id="KW-1185">Reference proteome</keyword>
<dbReference type="PANTHER" id="PTHR43663:SF1">
    <property type="entry name" value="CHROMATE TRANSPORTER"/>
    <property type="match status" value="1"/>
</dbReference>
<dbReference type="InterPro" id="IPR003370">
    <property type="entry name" value="Chromate_transpt"/>
</dbReference>